<dbReference type="SUPFAM" id="SSF51126">
    <property type="entry name" value="Pectin lyase-like"/>
    <property type="match status" value="1"/>
</dbReference>
<dbReference type="InterPro" id="IPR000070">
    <property type="entry name" value="Pectinesterase_cat"/>
</dbReference>
<sequence length="342" mass="38005">MQYLQLFSCITLLLLHCNLSISAFLCELNEANPFKVAFTITVDISGHGNFTTIQSAIDSIPSGNTKWIRIQIFAGIYREKVTITYDKTCIFLDGAGQRATLIEWGDHKLMNSSSTFTSVAENLVVKGIGFKNTYNIGLYSPKQKSPSPALAAEILGDKAAFYSCSFSGMQDTLWDALGRHYFYQCYIQGGIDFIFGDGQSFYERSVVHYSLGTYGHGTYLGYITAQGRDSADDPSGFVFKDCEILGEGKAYLGRAWRAFSRVIIANSKLSDVVVPQGWDAWFNVGHEVQFTYVEVDNTGLGADTSHRVPWLKKLSAADLDQFLSVDRFINHEGWIANLPTIV</sequence>
<comment type="catalytic activity">
    <reaction evidence="9">
        <text>[(1-&gt;4)-alpha-D-galacturonosyl methyl ester](n) + n H2O = [(1-&gt;4)-alpha-D-galacturonosyl](n) + n methanol + n H(+)</text>
        <dbReference type="Rhea" id="RHEA:22380"/>
        <dbReference type="Rhea" id="RHEA-COMP:14570"/>
        <dbReference type="Rhea" id="RHEA-COMP:14573"/>
        <dbReference type="ChEBI" id="CHEBI:15377"/>
        <dbReference type="ChEBI" id="CHEBI:15378"/>
        <dbReference type="ChEBI" id="CHEBI:17790"/>
        <dbReference type="ChEBI" id="CHEBI:140522"/>
        <dbReference type="ChEBI" id="CHEBI:140523"/>
        <dbReference type="EC" id="3.1.1.11"/>
    </reaction>
</comment>
<evidence type="ECO:0000256" key="8">
    <source>
        <dbReference type="ARBA" id="ARBA00023180"/>
    </source>
</evidence>
<dbReference type="EMBL" id="JAXUIC010000004">
    <property type="protein sequence ID" value="KAK4592419.1"/>
    <property type="molecule type" value="Genomic_DNA"/>
</dbReference>
<evidence type="ECO:0000313" key="14">
    <source>
        <dbReference type="Proteomes" id="UP001324115"/>
    </source>
</evidence>
<evidence type="ECO:0000256" key="7">
    <source>
        <dbReference type="ARBA" id="ARBA00023085"/>
    </source>
</evidence>
<organism evidence="13 14">
    <name type="scientific">Quercus rubra</name>
    <name type="common">Northern red oak</name>
    <name type="synonym">Quercus borealis</name>
    <dbReference type="NCBI Taxonomy" id="3512"/>
    <lineage>
        <taxon>Eukaryota</taxon>
        <taxon>Viridiplantae</taxon>
        <taxon>Streptophyta</taxon>
        <taxon>Embryophyta</taxon>
        <taxon>Tracheophyta</taxon>
        <taxon>Spermatophyta</taxon>
        <taxon>Magnoliopsida</taxon>
        <taxon>eudicotyledons</taxon>
        <taxon>Gunneridae</taxon>
        <taxon>Pentapetalae</taxon>
        <taxon>rosids</taxon>
        <taxon>fabids</taxon>
        <taxon>Fagales</taxon>
        <taxon>Fagaceae</taxon>
        <taxon>Quercus</taxon>
    </lineage>
</organism>
<keyword evidence="5" id="KW-0134">Cell wall</keyword>
<dbReference type="Pfam" id="PF01095">
    <property type="entry name" value="Pectinesterase"/>
    <property type="match status" value="1"/>
</dbReference>
<keyword evidence="7" id="KW-0063">Aspartyl esterase</keyword>
<dbReference type="Proteomes" id="UP001324115">
    <property type="component" value="Unassembled WGS sequence"/>
</dbReference>
<evidence type="ECO:0000256" key="10">
    <source>
        <dbReference type="ARBA" id="ARBA00057335"/>
    </source>
</evidence>
<dbReference type="PANTHER" id="PTHR31321:SF134">
    <property type="entry name" value="PECTINESTERASE"/>
    <property type="match status" value="1"/>
</dbReference>
<evidence type="ECO:0000259" key="12">
    <source>
        <dbReference type="Pfam" id="PF01095"/>
    </source>
</evidence>
<evidence type="ECO:0000256" key="3">
    <source>
        <dbReference type="ARBA" id="ARBA00008891"/>
    </source>
</evidence>
<comment type="function">
    <text evidence="10">Acts in the modification of cell walls via demethylesterification of cell wall pectin.</text>
</comment>
<dbReference type="GO" id="GO:0030599">
    <property type="term" value="F:pectinesterase activity"/>
    <property type="evidence" value="ECO:0007669"/>
    <property type="project" value="UniProtKB-EC"/>
</dbReference>
<comment type="subcellular location">
    <subcellularLocation>
        <location evidence="1">Secreted</location>
        <location evidence="1">Cell wall</location>
    </subcellularLocation>
</comment>
<dbReference type="InterPro" id="IPR011050">
    <property type="entry name" value="Pectin_lyase_fold/virulence"/>
</dbReference>
<dbReference type="InterPro" id="IPR012334">
    <property type="entry name" value="Pectin_lyas_fold"/>
</dbReference>
<evidence type="ECO:0000256" key="1">
    <source>
        <dbReference type="ARBA" id="ARBA00004191"/>
    </source>
</evidence>
<dbReference type="FunFam" id="2.160.20.10:FF:000013">
    <property type="entry name" value="Pectinesterase"/>
    <property type="match status" value="1"/>
</dbReference>
<gene>
    <name evidence="13" type="ORF">RGQ29_016815</name>
</gene>
<comment type="similarity">
    <text evidence="3">Belongs to the pectinesterase family.</text>
</comment>
<dbReference type="PANTHER" id="PTHR31321">
    <property type="entry name" value="ACYL-COA THIOESTER HYDROLASE YBHC-RELATED"/>
    <property type="match status" value="1"/>
</dbReference>
<comment type="caution">
    <text evidence="13">The sequence shown here is derived from an EMBL/GenBank/DDBJ whole genome shotgun (WGS) entry which is preliminary data.</text>
</comment>
<evidence type="ECO:0000256" key="5">
    <source>
        <dbReference type="ARBA" id="ARBA00022512"/>
    </source>
</evidence>
<evidence type="ECO:0000256" key="6">
    <source>
        <dbReference type="ARBA" id="ARBA00022801"/>
    </source>
</evidence>
<keyword evidence="5" id="KW-0964">Secreted</keyword>
<evidence type="ECO:0000313" key="13">
    <source>
        <dbReference type="EMBL" id="KAK4592419.1"/>
    </source>
</evidence>
<evidence type="ECO:0000256" key="2">
    <source>
        <dbReference type="ARBA" id="ARBA00005184"/>
    </source>
</evidence>
<accession>A0AAN7IWV6</accession>
<dbReference type="GO" id="GO:0042545">
    <property type="term" value="P:cell wall modification"/>
    <property type="evidence" value="ECO:0007669"/>
    <property type="project" value="InterPro"/>
</dbReference>
<dbReference type="EC" id="3.1.1.11" evidence="4"/>
<protein>
    <recommendedName>
        <fullName evidence="4">pectinesterase</fullName>
        <ecNumber evidence="4">3.1.1.11</ecNumber>
    </recommendedName>
</protein>
<proteinExistence type="inferred from homology"/>
<dbReference type="GO" id="GO:0045490">
    <property type="term" value="P:pectin catabolic process"/>
    <property type="evidence" value="ECO:0007669"/>
    <property type="project" value="TreeGrafter"/>
</dbReference>
<comment type="pathway">
    <text evidence="2">Glycan metabolism; pectin degradation; 2-dehydro-3-deoxy-D-gluconate from pectin: step 1/5.</text>
</comment>
<keyword evidence="8" id="KW-0325">Glycoprotein</keyword>
<keyword evidence="11" id="KW-0732">Signal</keyword>
<reference evidence="13 14" key="1">
    <citation type="journal article" date="2023" name="G3 (Bethesda)">
        <title>A haplotype-resolved chromosome-scale genome for Quercus rubra L. provides insights into the genetics of adaptive traits for red oak species.</title>
        <authorList>
            <person name="Kapoor B."/>
            <person name="Jenkins J."/>
            <person name="Schmutz J."/>
            <person name="Zhebentyayeva T."/>
            <person name="Kuelheim C."/>
            <person name="Coggeshall M."/>
            <person name="Heim C."/>
            <person name="Lasky J.R."/>
            <person name="Leites L."/>
            <person name="Islam-Faridi N."/>
            <person name="Romero-Severson J."/>
            <person name="DeLeo V.L."/>
            <person name="Lucas S.M."/>
            <person name="Lazic D."/>
            <person name="Gailing O."/>
            <person name="Carlson J."/>
            <person name="Staton M."/>
        </authorList>
    </citation>
    <scope>NUCLEOTIDE SEQUENCE [LARGE SCALE GENOMIC DNA]</scope>
    <source>
        <strain evidence="13">Pseudo-F2</strain>
    </source>
</reference>
<evidence type="ECO:0000256" key="11">
    <source>
        <dbReference type="SAM" id="SignalP"/>
    </source>
</evidence>
<evidence type="ECO:0000256" key="9">
    <source>
        <dbReference type="ARBA" id="ARBA00047928"/>
    </source>
</evidence>
<keyword evidence="14" id="KW-1185">Reference proteome</keyword>
<dbReference type="Gene3D" id="2.160.20.10">
    <property type="entry name" value="Single-stranded right-handed beta-helix, Pectin lyase-like"/>
    <property type="match status" value="1"/>
</dbReference>
<feature type="chain" id="PRO_5042831009" description="pectinesterase" evidence="11">
    <location>
        <begin position="23"/>
        <end position="342"/>
    </location>
</feature>
<name>A0AAN7IWV6_QUERU</name>
<dbReference type="AlphaFoldDB" id="A0AAN7IWV6"/>
<feature type="domain" description="Pectinesterase catalytic" evidence="12">
    <location>
        <begin position="40"/>
        <end position="329"/>
    </location>
</feature>
<feature type="signal peptide" evidence="11">
    <location>
        <begin position="1"/>
        <end position="22"/>
    </location>
</feature>
<keyword evidence="6" id="KW-0378">Hydrolase</keyword>
<evidence type="ECO:0000256" key="4">
    <source>
        <dbReference type="ARBA" id="ARBA00013229"/>
    </source>
</evidence>